<dbReference type="EMBL" id="JACXZS010000001">
    <property type="protein sequence ID" value="MBD3940564.1"/>
    <property type="molecule type" value="Genomic_DNA"/>
</dbReference>
<dbReference type="CDD" id="cd13580">
    <property type="entry name" value="PBP2_AlgQ_like_1"/>
    <property type="match status" value="1"/>
</dbReference>
<evidence type="ECO:0000256" key="4">
    <source>
        <dbReference type="ARBA" id="ARBA00023139"/>
    </source>
</evidence>
<keyword evidence="3" id="KW-0472">Membrane</keyword>
<evidence type="ECO:0000256" key="5">
    <source>
        <dbReference type="ARBA" id="ARBA00023288"/>
    </source>
</evidence>
<dbReference type="InterPro" id="IPR050490">
    <property type="entry name" value="Bact_solute-bd_prot1"/>
</dbReference>
<evidence type="ECO:0000256" key="6">
    <source>
        <dbReference type="SAM" id="SignalP"/>
    </source>
</evidence>
<feature type="chain" id="PRO_5046147467" evidence="6">
    <location>
        <begin position="28"/>
        <end position="516"/>
    </location>
</feature>
<dbReference type="PANTHER" id="PTHR43649">
    <property type="entry name" value="ARABINOSE-BINDING PROTEIN-RELATED"/>
    <property type="match status" value="1"/>
</dbReference>
<evidence type="ECO:0000256" key="1">
    <source>
        <dbReference type="ARBA" id="ARBA00022475"/>
    </source>
</evidence>
<protein>
    <submittedName>
        <fullName evidence="7">Extracellular solute-binding protein</fullName>
    </submittedName>
</protein>
<keyword evidence="4" id="KW-0564">Palmitate</keyword>
<evidence type="ECO:0000256" key="2">
    <source>
        <dbReference type="ARBA" id="ARBA00022729"/>
    </source>
</evidence>
<evidence type="ECO:0000313" key="7">
    <source>
        <dbReference type="EMBL" id="MBD3940564.1"/>
    </source>
</evidence>
<dbReference type="Gene3D" id="3.40.190.10">
    <property type="entry name" value="Periplasmic binding protein-like II"/>
    <property type="match status" value="2"/>
</dbReference>
<dbReference type="PANTHER" id="PTHR43649:SF33">
    <property type="entry name" value="POLYGALACTURONAN_RHAMNOGALACTURONAN-BINDING PROTEIN YTCQ"/>
    <property type="match status" value="1"/>
</dbReference>
<keyword evidence="5" id="KW-0449">Lipoprotein</keyword>
<reference evidence="7 8" key="1">
    <citation type="submission" date="2020-09" db="EMBL/GenBank/DDBJ databases">
        <title>Isolation and identification of active actinomycetes.</title>
        <authorList>
            <person name="Li X."/>
        </authorList>
    </citation>
    <scope>NUCLEOTIDE SEQUENCE [LARGE SCALE GENOMIC DNA]</scope>
    <source>
        <strain evidence="7 8">NEAU-LLC</strain>
    </source>
</reference>
<dbReference type="Proteomes" id="UP000598426">
    <property type="component" value="Unassembled WGS sequence"/>
</dbReference>
<dbReference type="PROSITE" id="PS51257">
    <property type="entry name" value="PROKAR_LIPOPROTEIN"/>
    <property type="match status" value="1"/>
</dbReference>
<gene>
    <name evidence="7" type="ORF">IF188_02480</name>
</gene>
<keyword evidence="1" id="KW-1003">Cell membrane</keyword>
<evidence type="ECO:0000256" key="3">
    <source>
        <dbReference type="ARBA" id="ARBA00023136"/>
    </source>
</evidence>
<dbReference type="InterPro" id="IPR006059">
    <property type="entry name" value="SBP"/>
</dbReference>
<evidence type="ECO:0000313" key="8">
    <source>
        <dbReference type="Proteomes" id="UP000598426"/>
    </source>
</evidence>
<dbReference type="SUPFAM" id="SSF53850">
    <property type="entry name" value="Periplasmic binding protein-like II"/>
    <property type="match status" value="1"/>
</dbReference>
<organism evidence="7 8">
    <name type="scientific">Microbacterium helvum</name>
    <dbReference type="NCBI Taxonomy" id="2773713"/>
    <lineage>
        <taxon>Bacteria</taxon>
        <taxon>Bacillati</taxon>
        <taxon>Actinomycetota</taxon>
        <taxon>Actinomycetes</taxon>
        <taxon>Micrococcales</taxon>
        <taxon>Microbacteriaceae</taxon>
        <taxon>Microbacterium</taxon>
    </lineage>
</organism>
<feature type="signal peptide" evidence="6">
    <location>
        <begin position="1"/>
        <end position="27"/>
    </location>
</feature>
<keyword evidence="2 6" id="KW-0732">Signal</keyword>
<keyword evidence="8" id="KW-1185">Reference proteome</keyword>
<dbReference type="Pfam" id="PF13416">
    <property type="entry name" value="SBP_bac_8"/>
    <property type="match status" value="1"/>
</dbReference>
<dbReference type="RefSeq" id="WP_191170174.1">
    <property type="nucleotide sequence ID" value="NZ_JACXZS010000001.1"/>
</dbReference>
<sequence length="516" mass="55633">MKHSKPLIGVGLAVVAALALTSCSGGGGDATADKDAAATELKTLTVMAPFLSTNAPEDDSDIEAALEDVIGVDLDMTWVPNASYGDKVNITLAGDDLPQVMVIQGKDPGFVRNAEAGAFWDLTDYLKDYPNLKTTFPEVQKASSVNGKVYGVFRARDVMRETAIVRKDWLENLGLDLPKTTEDLAKVAKAFTEDDPDGNGVDDTYGIIVPKWPGTIGTNSPWDAIETWYGAGNKWTEQDGELVPNFTTDEWLDAVEFERSLVEDGVVNADFATFDSAKWNEPFLTGKGGIILDVHSRAGQLISLFKQSDPEGFDSYVDITGNLLGPDSDELHALPTAGYSGFLAIPKSSVRTEADLRGVLEVLNKLNSEEAGPILNNGIEGVHYTVEDDLAVAVPDVSQVEKDTVGAFAQLGTNVTGFQGYNPKQASDYEQQMYDKRKEIEAADLEHAQYDPAAPYVSDTYVSKGAQLDTIVSDARIQFLAGQIDLDGLKDAIALWRSSGGDDVIDEINELADADK</sequence>
<proteinExistence type="predicted"/>
<accession>A0ABR8NIQ5</accession>
<comment type="caution">
    <text evidence="7">The sequence shown here is derived from an EMBL/GenBank/DDBJ whole genome shotgun (WGS) entry which is preliminary data.</text>
</comment>
<name>A0ABR8NIQ5_9MICO</name>